<dbReference type="KEGG" id="pfg:AB870_10695"/>
<dbReference type="AlphaFoldDB" id="A0A0H3WVA5"/>
<feature type="region of interest" description="Disordered" evidence="1">
    <location>
        <begin position="1"/>
        <end position="28"/>
    </location>
</feature>
<sequence length="329" mass="32224">MKCGATLADAEPGFRDDGPAAAGAPGATGAAGAFEPALGAASSVARDGVAHPYVEASAAAPAAGKAGQPGKRTGRRRGEEPGWLNSALVLGTALFAAIALLGIWWNLRAPYVDPVPKPPGGLAVAPFNAGDSAPVTPAPASPANDASAALARAQALAAVDAAASGAAADVAATTGAATLPAPAPLSASAATAALTAAATALPSPSFPAPPPATAQNAPDEMMQLLSRRDGATANSANAAATRPAANADLPAHYDGNDIGPLAATEPQPQASTALASAPSAATTIAAALAQCERYRWFEVIPRQRCVWAVCNGRWGRDGCPAGTNPGESR</sequence>
<protein>
    <submittedName>
        <fullName evidence="3">Uncharacterized protein</fullName>
    </submittedName>
</protein>
<feature type="compositionally biased region" description="Low complexity" evidence="1">
    <location>
        <begin position="19"/>
        <end position="28"/>
    </location>
</feature>
<evidence type="ECO:0000313" key="4">
    <source>
        <dbReference type="Proteomes" id="UP000035651"/>
    </source>
</evidence>
<keyword evidence="2" id="KW-0812">Transmembrane</keyword>
<evidence type="ECO:0000256" key="1">
    <source>
        <dbReference type="SAM" id="MobiDB-lite"/>
    </source>
</evidence>
<gene>
    <name evidence="3" type="ORF">AB870_10695</name>
</gene>
<evidence type="ECO:0000256" key="2">
    <source>
        <dbReference type="SAM" id="Phobius"/>
    </source>
</evidence>
<name>A0A0H3WVA5_9BURK</name>
<keyword evidence="2" id="KW-1133">Transmembrane helix</keyword>
<keyword evidence="2" id="KW-0472">Membrane</keyword>
<dbReference type="Proteomes" id="UP000035651">
    <property type="component" value="Chromosome"/>
</dbReference>
<keyword evidence="4" id="KW-1185">Reference proteome</keyword>
<dbReference type="PATRIC" id="fig|656179.3.peg.2273"/>
<evidence type="ECO:0000313" key="3">
    <source>
        <dbReference type="EMBL" id="AKM30471.1"/>
    </source>
</evidence>
<feature type="region of interest" description="Disordered" evidence="1">
    <location>
        <begin position="58"/>
        <end position="79"/>
    </location>
</feature>
<accession>A0A0H3WVA5</accession>
<dbReference type="EMBL" id="CP011807">
    <property type="protein sequence ID" value="AKM30471.1"/>
    <property type="molecule type" value="Genomic_DNA"/>
</dbReference>
<feature type="compositionally biased region" description="Low complexity" evidence="1">
    <location>
        <begin position="58"/>
        <end position="70"/>
    </location>
</feature>
<feature type="transmembrane region" description="Helical" evidence="2">
    <location>
        <begin position="82"/>
        <end position="105"/>
    </location>
</feature>
<organism evidence="3 4">
    <name type="scientific">Pandoraea faecigallinarum</name>
    <dbReference type="NCBI Taxonomy" id="656179"/>
    <lineage>
        <taxon>Bacteria</taxon>
        <taxon>Pseudomonadati</taxon>
        <taxon>Pseudomonadota</taxon>
        <taxon>Betaproteobacteria</taxon>
        <taxon>Burkholderiales</taxon>
        <taxon>Burkholderiaceae</taxon>
        <taxon>Pandoraea</taxon>
    </lineage>
</organism>
<feature type="region of interest" description="Disordered" evidence="1">
    <location>
        <begin position="229"/>
        <end position="270"/>
    </location>
</feature>
<feature type="compositionally biased region" description="Low complexity" evidence="1">
    <location>
        <begin position="231"/>
        <end position="247"/>
    </location>
</feature>
<reference evidence="3" key="1">
    <citation type="submission" date="2016-06" db="EMBL/GenBank/DDBJ databases">
        <title>Complete Genome Sequence of Pandoraea faecigallinarum DSM-23572.</title>
        <authorList>
            <person name="Yong D."/>
            <person name="Ee R."/>
            <person name="Lim Y.-L."/>
            <person name="Yin W.-F."/>
            <person name="Chan K.-G."/>
        </authorList>
    </citation>
    <scope>NUCLEOTIDE SEQUENCE</scope>
    <source>
        <strain evidence="3">DSM 23572</strain>
    </source>
</reference>
<proteinExistence type="predicted"/>